<feature type="transmembrane region" description="Helical" evidence="10">
    <location>
        <begin position="216"/>
        <end position="240"/>
    </location>
</feature>
<accession>A0A8C8B1H4</accession>
<dbReference type="CDD" id="cd15950">
    <property type="entry name" value="7tmA_OR52I-like"/>
    <property type="match status" value="1"/>
</dbReference>
<dbReference type="PANTHER" id="PTHR26450">
    <property type="entry name" value="OLFACTORY RECEPTOR 56B1-RELATED"/>
    <property type="match status" value="1"/>
</dbReference>
<dbReference type="InterPro" id="IPR050402">
    <property type="entry name" value="OR51/52/56-like"/>
</dbReference>
<evidence type="ECO:0000256" key="4">
    <source>
        <dbReference type="ARBA" id="ARBA00022692"/>
    </source>
</evidence>
<keyword evidence="10" id="KW-1003">Cell membrane</keyword>
<keyword evidence="5 10" id="KW-0552">Olfaction</keyword>
<keyword evidence="6 10" id="KW-1133">Transmembrane helix</keyword>
<keyword evidence="9" id="KW-0297">G-protein coupled receptor</keyword>
<evidence type="ECO:0000256" key="7">
    <source>
        <dbReference type="ARBA" id="ARBA00023136"/>
    </source>
</evidence>
<keyword evidence="4 9" id="KW-0812">Transmembrane</keyword>
<proteinExistence type="inferred from homology"/>
<name>A0A8C8B1H4_9STRI</name>
<dbReference type="GO" id="GO:0004984">
    <property type="term" value="F:olfactory receptor activity"/>
    <property type="evidence" value="ECO:0007669"/>
    <property type="project" value="InterPro"/>
</dbReference>
<evidence type="ECO:0000256" key="9">
    <source>
        <dbReference type="RuleBase" id="RU000688"/>
    </source>
</evidence>
<dbReference type="Pfam" id="PF13853">
    <property type="entry name" value="7tm_4"/>
    <property type="match status" value="1"/>
</dbReference>
<comment type="similarity">
    <text evidence="9">Belongs to the G-protein coupled receptor 1 family.</text>
</comment>
<keyword evidence="13" id="KW-1185">Reference proteome</keyword>
<feature type="transmembrane region" description="Helical" evidence="10">
    <location>
        <begin position="160"/>
        <end position="185"/>
    </location>
</feature>
<dbReference type="InterPro" id="IPR000276">
    <property type="entry name" value="GPCR_Rhodpsn"/>
</dbReference>
<evidence type="ECO:0000256" key="8">
    <source>
        <dbReference type="ARBA" id="ARBA00023224"/>
    </source>
</evidence>
<comment type="subcellular location">
    <subcellularLocation>
        <location evidence="10">Cell membrane</location>
        <topology evidence="10">Multi-pass membrane protein</topology>
    </subcellularLocation>
    <subcellularLocation>
        <location evidence="2">Membrane</location>
        <topology evidence="2">Multi-pass membrane protein</topology>
    </subcellularLocation>
</comment>
<feature type="transmembrane region" description="Helical" evidence="10">
    <location>
        <begin position="45"/>
        <end position="70"/>
    </location>
</feature>
<dbReference type="PRINTS" id="PR00237">
    <property type="entry name" value="GPCRRHODOPSN"/>
</dbReference>
<evidence type="ECO:0000256" key="5">
    <source>
        <dbReference type="ARBA" id="ARBA00022725"/>
    </source>
</evidence>
<dbReference type="SUPFAM" id="SSF81321">
    <property type="entry name" value="Family A G protein-coupled receptor-like"/>
    <property type="match status" value="1"/>
</dbReference>
<dbReference type="InterPro" id="IPR017452">
    <property type="entry name" value="GPCR_Rhodpsn_7TM"/>
</dbReference>
<organism evidence="12 13">
    <name type="scientific">Otus sunia</name>
    <name type="common">Oriental scops-owl</name>
    <dbReference type="NCBI Taxonomy" id="257818"/>
    <lineage>
        <taxon>Eukaryota</taxon>
        <taxon>Metazoa</taxon>
        <taxon>Chordata</taxon>
        <taxon>Craniata</taxon>
        <taxon>Vertebrata</taxon>
        <taxon>Euteleostomi</taxon>
        <taxon>Archelosauria</taxon>
        <taxon>Archosauria</taxon>
        <taxon>Dinosauria</taxon>
        <taxon>Saurischia</taxon>
        <taxon>Theropoda</taxon>
        <taxon>Coelurosauria</taxon>
        <taxon>Aves</taxon>
        <taxon>Neognathae</taxon>
        <taxon>Neoaves</taxon>
        <taxon>Telluraves</taxon>
        <taxon>Strigiformes</taxon>
        <taxon>Strigidae</taxon>
        <taxon>Otus</taxon>
    </lineage>
</organism>
<dbReference type="Proteomes" id="UP000694552">
    <property type="component" value="Unplaced"/>
</dbReference>
<protein>
    <recommendedName>
        <fullName evidence="10">Olfactory receptor</fullName>
    </recommendedName>
</protein>
<evidence type="ECO:0000256" key="10">
    <source>
        <dbReference type="RuleBase" id="RU363047"/>
    </source>
</evidence>
<dbReference type="AlphaFoldDB" id="A0A8C8B1H4"/>
<reference evidence="12" key="1">
    <citation type="submission" date="2025-08" db="UniProtKB">
        <authorList>
            <consortium name="Ensembl"/>
        </authorList>
    </citation>
    <scope>IDENTIFICATION</scope>
</reference>
<keyword evidence="7 10" id="KW-0472">Membrane</keyword>
<dbReference type="PRINTS" id="PR00245">
    <property type="entry name" value="OLFACTORYR"/>
</dbReference>
<dbReference type="FunFam" id="1.20.1070.10:FF:000006">
    <property type="entry name" value="Olfactory receptor"/>
    <property type="match status" value="1"/>
</dbReference>
<feature type="transmembrane region" description="Helical" evidence="10">
    <location>
        <begin position="287"/>
        <end position="306"/>
    </location>
</feature>
<reference evidence="12" key="2">
    <citation type="submission" date="2025-09" db="UniProtKB">
        <authorList>
            <consortium name="Ensembl"/>
        </authorList>
    </citation>
    <scope>IDENTIFICATION</scope>
</reference>
<keyword evidence="9" id="KW-0675">Receptor</keyword>
<evidence type="ECO:0000256" key="3">
    <source>
        <dbReference type="ARBA" id="ARBA00022606"/>
    </source>
</evidence>
<evidence type="ECO:0000256" key="1">
    <source>
        <dbReference type="ARBA" id="ARBA00002936"/>
    </source>
</evidence>
<dbReference type="PROSITE" id="PS50262">
    <property type="entry name" value="G_PROTEIN_RECEP_F1_2"/>
    <property type="match status" value="1"/>
</dbReference>
<dbReference type="GO" id="GO:0004930">
    <property type="term" value="F:G protein-coupled receptor activity"/>
    <property type="evidence" value="ECO:0007669"/>
    <property type="project" value="UniProtKB-KW"/>
</dbReference>
<dbReference type="GO" id="GO:0005886">
    <property type="term" value="C:plasma membrane"/>
    <property type="evidence" value="ECO:0007669"/>
    <property type="project" value="UniProtKB-SubCell"/>
</dbReference>
<feature type="transmembrane region" description="Helical" evidence="10">
    <location>
        <begin position="77"/>
        <end position="97"/>
    </location>
</feature>
<feature type="transmembrane region" description="Helical" evidence="10">
    <location>
        <begin position="260"/>
        <end position="281"/>
    </location>
</feature>
<comment type="function">
    <text evidence="1">Odorant receptor.</text>
</comment>
<evidence type="ECO:0000259" key="11">
    <source>
        <dbReference type="PROSITE" id="PS50262"/>
    </source>
</evidence>
<evidence type="ECO:0000256" key="6">
    <source>
        <dbReference type="ARBA" id="ARBA00022989"/>
    </source>
</evidence>
<dbReference type="Gene3D" id="1.20.1070.10">
    <property type="entry name" value="Rhodopsin 7-helix transmembrane proteins"/>
    <property type="match status" value="1"/>
</dbReference>
<feature type="transmembrane region" description="Helical" evidence="10">
    <location>
        <begin position="117"/>
        <end position="139"/>
    </location>
</feature>
<dbReference type="PANTHER" id="PTHR26450:SF179">
    <property type="entry name" value="OLFACTORY RECEPTOR"/>
    <property type="match status" value="1"/>
</dbReference>
<dbReference type="Ensembl" id="ENSOSUT00000014803.1">
    <property type="protein sequence ID" value="ENSOSUP00000014324.1"/>
    <property type="gene ID" value="ENSOSUG00000010230.1"/>
</dbReference>
<keyword evidence="8 9" id="KW-0807">Transducer</keyword>
<evidence type="ECO:0000313" key="13">
    <source>
        <dbReference type="Proteomes" id="UP000694552"/>
    </source>
</evidence>
<dbReference type="PROSITE" id="PS00237">
    <property type="entry name" value="G_PROTEIN_RECEP_F1_1"/>
    <property type="match status" value="1"/>
</dbReference>
<sequence length="336" mass="37470">MFNVPEHFLRPLFILQIWRNVLCWAHCREASSFSFILVGVPSLEAFPICLGILFCSGYIIALVGNGVVLLEKSLHEPMYYFISMLAVIDLIFSTAVVPKMLGIFWLDSREIGFEACFIQMFFIHTFTAVESGVLLAMSFDRYIAICKPLRYTTILTSSRTIQIGLLSLARGAGVMIPLMCLLTSLPYCKTRVIPHSYCEHMAVVELACADPAASDLYSLTVATLLVGIDSVFITLSYGMILRSVMRLPSPKARLKALRTCGSHVSIILLFYIGGLLSMYLQMFSFGLAPHVQVLVADFYLTVPPMLNPLIYGMKMKQIQEGIFKLLGQGDSERGKE</sequence>
<evidence type="ECO:0000256" key="2">
    <source>
        <dbReference type="ARBA" id="ARBA00004141"/>
    </source>
</evidence>
<dbReference type="InterPro" id="IPR000725">
    <property type="entry name" value="Olfact_rcpt"/>
</dbReference>
<keyword evidence="3 10" id="KW-0716">Sensory transduction</keyword>
<evidence type="ECO:0000313" key="12">
    <source>
        <dbReference type="Ensembl" id="ENSOSUP00000014324.1"/>
    </source>
</evidence>
<feature type="domain" description="G-protein coupled receptors family 1 profile" evidence="11">
    <location>
        <begin position="60"/>
        <end position="311"/>
    </location>
</feature>